<evidence type="ECO:0000313" key="2">
    <source>
        <dbReference type="EMBL" id="SFD39321.1"/>
    </source>
</evidence>
<dbReference type="OrthoDB" id="581621at2"/>
<name>A0A1I1RYG6_9BURK</name>
<feature type="signal peptide" evidence="1">
    <location>
        <begin position="1"/>
        <end position="19"/>
    </location>
</feature>
<evidence type="ECO:0000313" key="3">
    <source>
        <dbReference type="Proteomes" id="UP000199517"/>
    </source>
</evidence>
<protein>
    <submittedName>
        <fullName evidence="2">TIGR03118 family protein</fullName>
    </submittedName>
</protein>
<proteinExistence type="predicted"/>
<organism evidence="2 3">
    <name type="scientific">Paracidovorax konjaci</name>
    <dbReference type="NCBI Taxonomy" id="32040"/>
    <lineage>
        <taxon>Bacteria</taxon>
        <taxon>Pseudomonadati</taxon>
        <taxon>Pseudomonadota</taxon>
        <taxon>Betaproteobacteria</taxon>
        <taxon>Burkholderiales</taxon>
        <taxon>Comamonadaceae</taxon>
        <taxon>Paracidovorax</taxon>
    </lineage>
</organism>
<dbReference type="NCBIfam" id="TIGR03118">
    <property type="entry name" value="PEPCTERM_chp_1"/>
    <property type="match status" value="1"/>
</dbReference>
<dbReference type="AlphaFoldDB" id="A0A1I1RYG6"/>
<gene>
    <name evidence="2" type="ORF">SAMN04489710_101478</name>
</gene>
<sequence length="360" mass="36819">MKLSNILLGLVPAATLFLAGCGGSDPAPTATAFTARAVVSDGSIPSTQTDSNLKNGWGIAFNPQGFVWVTATGTQRSTLYDGNGVPQTLVVTVPPSGSAPANPTGIVFSGGSGFQVTKGGVTGPSRFIFSSEDGSIAGWSPAADLNNAIVTYSDGTGGAVYKGLAIASSGGADRLYATDFRNRKVDVFDSTFRKVQLAGNFSDAQLPDDFAPYGIQAIGSRIVVTYARQDANRRNAVAGNGLGAVNIFNTDGTLAQRLLPAGAPLNAPWGVAQAPANFGGASNQLLIANEGDGTINAFDPATGRWTGALAQRDGTVLKANGVRGIAFGNGLNQQPLNTLFYVAGPNQGLNGAYGRVDLQN</sequence>
<dbReference type="EMBL" id="FOMQ01000001">
    <property type="protein sequence ID" value="SFD39321.1"/>
    <property type="molecule type" value="Genomic_DNA"/>
</dbReference>
<dbReference type="STRING" id="32040.SAMN04489710_101478"/>
<reference evidence="3" key="1">
    <citation type="submission" date="2016-10" db="EMBL/GenBank/DDBJ databases">
        <authorList>
            <person name="Varghese N."/>
            <person name="Submissions S."/>
        </authorList>
    </citation>
    <scope>NUCLEOTIDE SEQUENCE [LARGE SCALE GENOMIC DNA]</scope>
    <source>
        <strain evidence="3">DSM 7481</strain>
    </source>
</reference>
<dbReference type="PROSITE" id="PS51257">
    <property type="entry name" value="PROKAR_LIPOPROTEIN"/>
    <property type="match status" value="1"/>
</dbReference>
<dbReference type="RefSeq" id="WP_092949394.1">
    <property type="nucleotide sequence ID" value="NZ_FOMQ01000001.1"/>
</dbReference>
<accession>A0A1I1RYG6</accession>
<dbReference type="Proteomes" id="UP000199517">
    <property type="component" value="Unassembled WGS sequence"/>
</dbReference>
<evidence type="ECO:0000256" key="1">
    <source>
        <dbReference type="SAM" id="SignalP"/>
    </source>
</evidence>
<feature type="chain" id="PRO_5011481147" evidence="1">
    <location>
        <begin position="20"/>
        <end position="360"/>
    </location>
</feature>
<dbReference type="SUPFAM" id="SSF63829">
    <property type="entry name" value="Calcium-dependent phosphotriesterase"/>
    <property type="match status" value="1"/>
</dbReference>
<dbReference type="InterPro" id="IPR017549">
    <property type="entry name" value="APMV_L690"/>
</dbReference>
<keyword evidence="3" id="KW-1185">Reference proteome</keyword>
<keyword evidence="1" id="KW-0732">Signal</keyword>